<keyword evidence="5" id="KW-0186">Copper</keyword>
<evidence type="ECO:0000256" key="1">
    <source>
        <dbReference type="ARBA" id="ARBA00004141"/>
    </source>
</evidence>
<dbReference type="GO" id="GO:0005375">
    <property type="term" value="F:copper ion transmembrane transporter activity"/>
    <property type="evidence" value="ECO:0007669"/>
    <property type="project" value="UniProtKB-UniRule"/>
</dbReference>
<dbReference type="Pfam" id="PF04145">
    <property type="entry name" value="Ctr"/>
    <property type="match status" value="1"/>
</dbReference>
<dbReference type="InterPro" id="IPR007274">
    <property type="entry name" value="Cop_transporter"/>
</dbReference>
<keyword evidence="5" id="KW-0187">Copper transport</keyword>
<accession>F0WA46</accession>
<feature type="transmembrane region" description="Helical" evidence="5">
    <location>
        <begin position="210"/>
        <end position="230"/>
    </location>
</feature>
<comment type="similarity">
    <text evidence="5">Belongs to the copper transporter (Ctr) (TC 1.A.56) family. SLC31A subfamily.</text>
</comment>
<evidence type="ECO:0000313" key="6">
    <source>
        <dbReference type="EMBL" id="CCA18016.1"/>
    </source>
</evidence>
<evidence type="ECO:0000256" key="3">
    <source>
        <dbReference type="ARBA" id="ARBA00022989"/>
    </source>
</evidence>
<dbReference type="PANTHER" id="PTHR12483:SF27">
    <property type="entry name" value="COPPER TRANSPORT PROTEIN CTR1"/>
    <property type="match status" value="1"/>
</dbReference>
<proteinExistence type="inferred from homology"/>
<evidence type="ECO:0000256" key="2">
    <source>
        <dbReference type="ARBA" id="ARBA00022692"/>
    </source>
</evidence>
<sequence>MPHGVLLLNECIKRNSIQFDMTLTRLVFLCVVLRQIDAQITSKLGCPVCDMDVKTIYNGSIKGNQKIYACEMAGHINKLIEEPNTYLKEPKPHKISEDEIYKNATQFTCPVCGAKYKELSYSISWGEQGDQKIFACSLEHAQQIKNNPTNYISTGKPLPPSSFDPFCNAGTSDTPQGFVMFDGFQTAFGKDALCAMLLFQPFVLTSELKYALAFIGVVLLAMSLEVLELYRDRTQRYLFTKYGRTINQGVYLSIDTPSSAQKSSKMRSLGNGADNIKIIRKLPLWCKGIAAALYMVAITVAYFLMLIVMMYESLFFIAVIIGLGLGFALFKDTQSDVMSGSIDPCCST</sequence>
<protein>
    <recommendedName>
        <fullName evidence="5">Copper transport protein</fullName>
    </recommendedName>
</protein>
<reference evidence="6" key="1">
    <citation type="journal article" date="2011" name="PLoS Biol.">
        <title>Gene gain and loss during evolution of obligate parasitism in the white rust pathogen of Arabidopsis thaliana.</title>
        <authorList>
            <person name="Kemen E."/>
            <person name="Gardiner A."/>
            <person name="Schultz-Larsen T."/>
            <person name="Kemen A.C."/>
            <person name="Balmuth A.L."/>
            <person name="Robert-Seilaniantz A."/>
            <person name="Bailey K."/>
            <person name="Holub E."/>
            <person name="Studholme D.J."/>
            <person name="Maclean D."/>
            <person name="Jones J.D."/>
        </authorList>
    </citation>
    <scope>NUCLEOTIDE SEQUENCE</scope>
</reference>
<dbReference type="AlphaFoldDB" id="F0WA46"/>
<dbReference type="PANTHER" id="PTHR12483">
    <property type="entry name" value="SOLUTE CARRIER FAMILY 31 COPPER TRANSPORTERS"/>
    <property type="match status" value="1"/>
</dbReference>
<keyword evidence="5" id="KW-0406">Ion transport</keyword>
<dbReference type="EMBL" id="FR824088">
    <property type="protein sequence ID" value="CCA18016.1"/>
    <property type="molecule type" value="Genomic_DNA"/>
</dbReference>
<keyword evidence="2 5" id="KW-0812">Transmembrane</keyword>
<organism evidence="6">
    <name type="scientific">Albugo laibachii Nc14</name>
    <dbReference type="NCBI Taxonomy" id="890382"/>
    <lineage>
        <taxon>Eukaryota</taxon>
        <taxon>Sar</taxon>
        <taxon>Stramenopiles</taxon>
        <taxon>Oomycota</taxon>
        <taxon>Peronosporomycetes</taxon>
        <taxon>Albuginales</taxon>
        <taxon>Albuginaceae</taxon>
        <taxon>Albugo</taxon>
    </lineage>
</organism>
<evidence type="ECO:0000256" key="5">
    <source>
        <dbReference type="RuleBase" id="RU367022"/>
    </source>
</evidence>
<dbReference type="HOGENOM" id="CLU_069275_0_0_1"/>
<evidence type="ECO:0000256" key="4">
    <source>
        <dbReference type="ARBA" id="ARBA00023136"/>
    </source>
</evidence>
<comment type="subcellular location">
    <subcellularLocation>
        <location evidence="1 5">Membrane</location>
        <topology evidence="1 5">Multi-pass membrane protein</topology>
    </subcellularLocation>
</comment>
<gene>
    <name evidence="6" type="primary">AlNc14C43G3590</name>
    <name evidence="6" type="ORF">ALNC14_041590</name>
</gene>
<keyword evidence="3 5" id="KW-1133">Transmembrane helix</keyword>
<keyword evidence="4 5" id="KW-0472">Membrane</keyword>
<feature type="transmembrane region" description="Helical" evidence="5">
    <location>
        <begin position="313"/>
        <end position="330"/>
    </location>
</feature>
<name>F0WA46_9STRA</name>
<keyword evidence="5" id="KW-0813">Transport</keyword>
<dbReference type="GO" id="GO:0005886">
    <property type="term" value="C:plasma membrane"/>
    <property type="evidence" value="ECO:0007669"/>
    <property type="project" value="TreeGrafter"/>
</dbReference>
<feature type="transmembrane region" description="Helical" evidence="5">
    <location>
        <begin position="284"/>
        <end position="307"/>
    </location>
</feature>
<reference evidence="6" key="2">
    <citation type="submission" date="2011-02" db="EMBL/GenBank/DDBJ databases">
        <authorList>
            <person name="MacLean D."/>
        </authorList>
    </citation>
    <scope>NUCLEOTIDE SEQUENCE</scope>
</reference>